<dbReference type="PANTHER" id="PTHR40980:SF5">
    <property type="entry name" value="TONB-DEPENDENT RECEPTOR"/>
    <property type="match status" value="1"/>
</dbReference>
<dbReference type="GO" id="GO:0009279">
    <property type="term" value="C:cell outer membrane"/>
    <property type="evidence" value="ECO:0007669"/>
    <property type="project" value="UniProtKB-SubCell"/>
</dbReference>
<comment type="subcellular location">
    <subcellularLocation>
        <location evidence="1 4">Cell outer membrane</location>
    </subcellularLocation>
</comment>
<dbReference type="Gene3D" id="2.170.130.10">
    <property type="entry name" value="TonB-dependent receptor, plug domain"/>
    <property type="match status" value="1"/>
</dbReference>
<evidence type="ECO:0000259" key="5">
    <source>
        <dbReference type="Pfam" id="PF00593"/>
    </source>
</evidence>
<comment type="similarity">
    <text evidence="4">Belongs to the TonB-dependent receptor family.</text>
</comment>
<dbReference type="EMBL" id="DSUJ01000008">
    <property type="protein sequence ID" value="HFI91355.1"/>
    <property type="molecule type" value="Genomic_DNA"/>
</dbReference>
<dbReference type="SUPFAM" id="SSF49464">
    <property type="entry name" value="Carboxypeptidase regulatory domain-like"/>
    <property type="match status" value="1"/>
</dbReference>
<dbReference type="InterPro" id="IPR037066">
    <property type="entry name" value="Plug_dom_sf"/>
</dbReference>
<name>A0A7V3E6T3_9BACT</name>
<keyword evidence="2 4" id="KW-0472">Membrane</keyword>
<reference evidence="7" key="1">
    <citation type="journal article" date="2020" name="mSystems">
        <title>Genome- and Community-Level Interaction Insights into Carbon Utilization and Element Cycling Functions of Hydrothermarchaeota in Hydrothermal Sediment.</title>
        <authorList>
            <person name="Zhou Z."/>
            <person name="Liu Y."/>
            <person name="Xu W."/>
            <person name="Pan J."/>
            <person name="Luo Z.H."/>
            <person name="Li M."/>
        </authorList>
    </citation>
    <scope>NUCLEOTIDE SEQUENCE [LARGE SCALE GENOMIC DNA]</scope>
    <source>
        <strain evidence="7">SpSt-479</strain>
    </source>
</reference>
<dbReference type="Pfam" id="PF07715">
    <property type="entry name" value="Plug"/>
    <property type="match status" value="1"/>
</dbReference>
<feature type="domain" description="TonB-dependent receptor-like beta-barrel" evidence="5">
    <location>
        <begin position="438"/>
        <end position="857"/>
    </location>
</feature>
<feature type="domain" description="TonB-dependent receptor plug" evidence="6">
    <location>
        <begin position="142"/>
        <end position="240"/>
    </location>
</feature>
<evidence type="ECO:0000259" key="6">
    <source>
        <dbReference type="Pfam" id="PF07715"/>
    </source>
</evidence>
<dbReference type="InterPro" id="IPR036942">
    <property type="entry name" value="Beta-barrel_TonB_sf"/>
</dbReference>
<keyword evidence="4" id="KW-0798">TonB box</keyword>
<gene>
    <name evidence="7" type="ORF">ENS31_07450</name>
</gene>
<evidence type="ECO:0000313" key="7">
    <source>
        <dbReference type="EMBL" id="HFI91355.1"/>
    </source>
</evidence>
<keyword evidence="7" id="KW-0675">Receptor</keyword>
<accession>A0A7V3E6T3</accession>
<proteinExistence type="inferred from homology"/>
<evidence type="ECO:0000256" key="3">
    <source>
        <dbReference type="ARBA" id="ARBA00023237"/>
    </source>
</evidence>
<dbReference type="Gene3D" id="2.60.40.1120">
    <property type="entry name" value="Carboxypeptidase-like, regulatory domain"/>
    <property type="match status" value="1"/>
</dbReference>
<keyword evidence="3" id="KW-0998">Cell outer membrane</keyword>
<dbReference type="Pfam" id="PF13715">
    <property type="entry name" value="CarbopepD_reg_2"/>
    <property type="match status" value="1"/>
</dbReference>
<dbReference type="InterPro" id="IPR012910">
    <property type="entry name" value="Plug_dom"/>
</dbReference>
<dbReference type="AlphaFoldDB" id="A0A7V3E6T3"/>
<dbReference type="InterPro" id="IPR000531">
    <property type="entry name" value="Beta-barrel_TonB"/>
</dbReference>
<evidence type="ECO:0000256" key="1">
    <source>
        <dbReference type="ARBA" id="ARBA00004442"/>
    </source>
</evidence>
<sequence length="930" mass="104078">MLNKVTNSKMSVKFSKIFFIIILAYAFNLSAQSKGSIIGLILDKETGDAIVGANVLIENTNIGAATDLEGKFRIENVEAGKYNIVISYISYSKVRIKGVEVHSGKVTDLKVALIPEAISVDEVVVVDKLDRSYENALINQRKKSSSISDGISSEQIKRSNDASTSDALKRIPGVTLLDNKFIFVRGTSERYSNAQLNNTSLSSTEPEKKSFAFDLLPTSLLSNTIVIKSFTPDVSGDFAGGIVQINTVDFPEKLKINLSYSSSYTSNTSFRDFSSYSGGASFWGFDNGIRSLPSSFPENLGTAGLTRTEINELAKSLNNVWAPQNKKALLNNSFSLSIGDGTTLIGQNFGFVAAFSFRNSYKNSNVERNEFEASGEPRFTFKGGQSTYSTMMGGLLNLSYKLSDLHKFSVKNTYSRSTDDEVSVLNGTNFTDAGKDQIQTALRFVERDVFSTQLNGEHFLPIFNGAKVEWKSYYSESNRNEPDYRRIIYGRDYGTNDPFFAILGFQPNLKNGGRFYSNLFDKSQGVALDFSLPTSYAKYKFGSSYDQKKRNFSSRLISVIINAPGNGFTDFNLLYLPLDKIFAPENFRRNGFSIEEYQNGSNNYFAKQDIFSTYGMFEIPFYLFDQEFSFIGGARLENSLQQISSFDLSGQIPLSNQLKKADVLPSLNLIYRISSITNLRLSYSQTVNRPELRELASFAYFDFSTQTSVRGNPNLQRALIRNYDLRFEVFPAVGELVSASIFYKSISDAIEKVVVTGSALGSERTFTNSDKAKIYGFELEGRFTLAFLGSYFNNFSLNTNYSWIKSLVSVKGTETTIPREERPLQGQSPYVINFGFYFTEPNLGTSLSILYNRIGKRIIEVATAYEEDVTEQPRDILDFVISQPFLEDFEIKFAIKDLLSKDHVYTQGDKKSRVNSSNTSFSLGISYKVQ</sequence>
<dbReference type="PANTHER" id="PTHR40980">
    <property type="entry name" value="PLUG DOMAIN-CONTAINING PROTEIN"/>
    <property type="match status" value="1"/>
</dbReference>
<dbReference type="SUPFAM" id="SSF56935">
    <property type="entry name" value="Porins"/>
    <property type="match status" value="1"/>
</dbReference>
<comment type="caution">
    <text evidence="7">The sequence shown here is derived from an EMBL/GenBank/DDBJ whole genome shotgun (WGS) entry which is preliminary data.</text>
</comment>
<evidence type="ECO:0000256" key="4">
    <source>
        <dbReference type="RuleBase" id="RU003357"/>
    </source>
</evidence>
<organism evidence="7">
    <name type="scientific">Ignavibacterium album</name>
    <dbReference type="NCBI Taxonomy" id="591197"/>
    <lineage>
        <taxon>Bacteria</taxon>
        <taxon>Pseudomonadati</taxon>
        <taxon>Ignavibacteriota</taxon>
        <taxon>Ignavibacteria</taxon>
        <taxon>Ignavibacteriales</taxon>
        <taxon>Ignavibacteriaceae</taxon>
        <taxon>Ignavibacterium</taxon>
    </lineage>
</organism>
<protein>
    <submittedName>
        <fullName evidence="7">TonB-dependent receptor</fullName>
    </submittedName>
</protein>
<dbReference type="Gene3D" id="2.40.170.20">
    <property type="entry name" value="TonB-dependent receptor, beta-barrel domain"/>
    <property type="match status" value="1"/>
</dbReference>
<evidence type="ECO:0000256" key="2">
    <source>
        <dbReference type="ARBA" id="ARBA00023136"/>
    </source>
</evidence>
<dbReference type="Pfam" id="PF00593">
    <property type="entry name" value="TonB_dep_Rec_b-barrel"/>
    <property type="match status" value="1"/>
</dbReference>
<dbReference type="InterPro" id="IPR008969">
    <property type="entry name" value="CarboxyPept-like_regulatory"/>
</dbReference>